<feature type="region of interest" description="Disordered" evidence="1">
    <location>
        <begin position="1"/>
        <end position="43"/>
    </location>
</feature>
<comment type="caution">
    <text evidence="3">The sequence shown here is derived from an EMBL/GenBank/DDBJ whole genome shotgun (WGS) entry which is preliminary data.</text>
</comment>
<dbReference type="Gene3D" id="1.10.10.10">
    <property type="entry name" value="Winged helix-like DNA-binding domain superfamily/Winged helix DNA-binding domain"/>
    <property type="match status" value="1"/>
</dbReference>
<dbReference type="InterPro" id="IPR005561">
    <property type="entry name" value="ANTAR"/>
</dbReference>
<dbReference type="OrthoDB" id="3683444at2"/>
<dbReference type="InterPro" id="IPR036388">
    <property type="entry name" value="WH-like_DNA-bd_sf"/>
</dbReference>
<dbReference type="SMART" id="SM01012">
    <property type="entry name" value="ANTAR"/>
    <property type="match status" value="1"/>
</dbReference>
<evidence type="ECO:0000313" key="4">
    <source>
        <dbReference type="Proteomes" id="UP000257080"/>
    </source>
</evidence>
<reference evidence="3 4" key="1">
    <citation type="submission" date="2017-04" db="EMBL/GenBank/DDBJ databases">
        <title>Comparative genome analysis of Subtercola boreus.</title>
        <authorList>
            <person name="Cho Y.-J."/>
            <person name="Cho A."/>
            <person name="Kim O.-S."/>
            <person name="Lee J.-I."/>
        </authorList>
    </citation>
    <scope>NUCLEOTIDE SEQUENCE [LARGE SCALE GENOMIC DNA]</scope>
    <source>
        <strain evidence="3 4">P28004</strain>
    </source>
</reference>
<feature type="compositionally biased region" description="Low complexity" evidence="1">
    <location>
        <begin position="9"/>
        <end position="30"/>
    </location>
</feature>
<evidence type="ECO:0000259" key="2">
    <source>
        <dbReference type="PROSITE" id="PS50921"/>
    </source>
</evidence>
<dbReference type="AlphaFoldDB" id="A0A3E0W6F2"/>
<dbReference type="Proteomes" id="UP000257080">
    <property type="component" value="Unassembled WGS sequence"/>
</dbReference>
<organism evidence="3 4">
    <name type="scientific">Subtercola boreus</name>
    <dbReference type="NCBI Taxonomy" id="120213"/>
    <lineage>
        <taxon>Bacteria</taxon>
        <taxon>Bacillati</taxon>
        <taxon>Actinomycetota</taxon>
        <taxon>Actinomycetes</taxon>
        <taxon>Micrococcales</taxon>
        <taxon>Microbacteriaceae</taxon>
        <taxon>Subtercola</taxon>
    </lineage>
</organism>
<sequence>MDSRPRRLSASATSSCSSCRSTRGRASTASVPVTRDQRGHHGSEVLAEQLQTALNNRVLIEQAKGMLPARANISPNAAFDVIRSHARANNNRLLHDAQRVIDGTLVLRTGVLVDQPAPASAPASDITP</sequence>
<dbReference type="SUPFAM" id="SSF52172">
    <property type="entry name" value="CheY-like"/>
    <property type="match status" value="1"/>
</dbReference>
<dbReference type="InterPro" id="IPR011006">
    <property type="entry name" value="CheY-like_superfamily"/>
</dbReference>
<dbReference type="GO" id="GO:0003723">
    <property type="term" value="F:RNA binding"/>
    <property type="evidence" value="ECO:0007669"/>
    <property type="project" value="InterPro"/>
</dbReference>
<proteinExistence type="predicted"/>
<dbReference type="Pfam" id="PF03861">
    <property type="entry name" value="ANTAR"/>
    <property type="match status" value="1"/>
</dbReference>
<name>A0A3E0W6F2_9MICO</name>
<dbReference type="EMBL" id="NBXE01000035">
    <property type="protein sequence ID" value="RFA24972.1"/>
    <property type="molecule type" value="Genomic_DNA"/>
</dbReference>
<gene>
    <name evidence="3" type="ORF">B7R25_15555</name>
</gene>
<feature type="domain" description="ANTAR" evidence="2">
    <location>
        <begin position="40"/>
        <end position="101"/>
    </location>
</feature>
<accession>A0A3E0W6F2</accession>
<evidence type="ECO:0000256" key="1">
    <source>
        <dbReference type="SAM" id="MobiDB-lite"/>
    </source>
</evidence>
<evidence type="ECO:0000313" key="3">
    <source>
        <dbReference type="EMBL" id="RFA24972.1"/>
    </source>
</evidence>
<protein>
    <recommendedName>
        <fullName evidence="2">ANTAR domain-containing protein</fullName>
    </recommendedName>
</protein>
<dbReference type="PROSITE" id="PS50921">
    <property type="entry name" value="ANTAR"/>
    <property type="match status" value="1"/>
</dbReference>